<reference evidence="12" key="2">
    <citation type="submission" date="2025-08" db="UniProtKB">
        <authorList>
            <consortium name="Ensembl"/>
        </authorList>
    </citation>
    <scope>IDENTIFICATION</scope>
    <source>
        <strain evidence="12">Boxer</strain>
    </source>
</reference>
<dbReference type="OrthoDB" id="10265628at2759"/>
<evidence type="ECO:0000313" key="12">
    <source>
        <dbReference type="Ensembl" id="ENSCAFP00845037291.1"/>
    </source>
</evidence>
<dbReference type="InterPro" id="IPR006155">
    <property type="entry name" value="Josephin"/>
</dbReference>
<name>A0A8I3S643_CANLF</name>
<evidence type="ECO:0000256" key="6">
    <source>
        <dbReference type="ARBA" id="ARBA00022786"/>
    </source>
</evidence>
<evidence type="ECO:0000256" key="9">
    <source>
        <dbReference type="PROSITE-ProRule" id="PRU00331"/>
    </source>
</evidence>
<keyword evidence="13" id="KW-1185">Reference proteome</keyword>
<dbReference type="PANTHER" id="PTHR11680:SF59">
    <property type="entry name" value="SERINE HYDROXYMETHYLTRANSFERASE, CYTOSOLIC"/>
    <property type="match status" value="1"/>
</dbReference>
<keyword evidence="5" id="KW-0645">Protease</keyword>
<dbReference type="GO" id="GO:0035999">
    <property type="term" value="P:tetrahydrofolate interconversion"/>
    <property type="evidence" value="ECO:0007669"/>
    <property type="project" value="UniProtKB-UniPathway"/>
</dbReference>
<proteinExistence type="predicted"/>
<organism evidence="12 13">
    <name type="scientific">Canis lupus familiaris</name>
    <name type="common">Dog</name>
    <name type="synonym">Canis familiaris</name>
    <dbReference type="NCBI Taxonomy" id="9615"/>
    <lineage>
        <taxon>Eukaryota</taxon>
        <taxon>Metazoa</taxon>
        <taxon>Chordata</taxon>
        <taxon>Craniata</taxon>
        <taxon>Vertebrata</taxon>
        <taxon>Euteleostomi</taxon>
        <taxon>Mammalia</taxon>
        <taxon>Eutheria</taxon>
        <taxon>Laurasiatheria</taxon>
        <taxon>Carnivora</taxon>
        <taxon>Caniformia</taxon>
        <taxon>Canidae</taxon>
        <taxon>Canis</taxon>
    </lineage>
</organism>
<keyword evidence="10" id="KW-0812">Transmembrane</keyword>
<feature type="transmembrane region" description="Helical" evidence="10">
    <location>
        <begin position="20"/>
        <end position="43"/>
    </location>
</feature>
<reference evidence="12" key="3">
    <citation type="submission" date="2025-09" db="UniProtKB">
        <authorList>
            <consortium name="Ensembl"/>
        </authorList>
    </citation>
    <scope>IDENTIFICATION</scope>
    <source>
        <strain evidence="12">Boxer</strain>
    </source>
</reference>
<accession>A0A8I3S643</accession>
<dbReference type="InterPro" id="IPR049943">
    <property type="entry name" value="Ser_HO-MeTrfase-like"/>
</dbReference>
<dbReference type="Pfam" id="PF00464">
    <property type="entry name" value="SHMT"/>
    <property type="match status" value="1"/>
</dbReference>
<dbReference type="GO" id="GO:0016579">
    <property type="term" value="P:protein deubiquitination"/>
    <property type="evidence" value="ECO:0007669"/>
    <property type="project" value="InterPro"/>
</dbReference>
<evidence type="ECO:0000256" key="8">
    <source>
        <dbReference type="ARBA" id="ARBA00022898"/>
    </source>
</evidence>
<feature type="domain" description="Josephin" evidence="11">
    <location>
        <begin position="113"/>
        <end position="131"/>
    </location>
</feature>
<reference evidence="12" key="1">
    <citation type="submission" date="2020-03" db="EMBL/GenBank/DDBJ databases">
        <title>Long-read based genome assembly of a Labrador retriever dog.</title>
        <authorList>
            <person name="Eory L."/>
            <person name="Zhang W."/>
            <person name="Schoenebeck J."/>
        </authorList>
    </citation>
    <scope>NUCLEOTIDE SEQUENCE [LARGE SCALE GENOMIC DNA]</scope>
    <source>
        <strain evidence="12">Labrador retriever</strain>
    </source>
</reference>
<dbReference type="GO" id="GO:0004372">
    <property type="term" value="F:glycine hydroxymethyltransferase activity"/>
    <property type="evidence" value="ECO:0007669"/>
    <property type="project" value="UniProtKB-EC"/>
</dbReference>
<dbReference type="InterPro" id="IPR015421">
    <property type="entry name" value="PyrdxlP-dep_Trfase_major"/>
</dbReference>
<dbReference type="PROSITE" id="PS50957">
    <property type="entry name" value="JOSEPHIN"/>
    <property type="match status" value="1"/>
</dbReference>
<dbReference type="GO" id="GO:0004843">
    <property type="term" value="F:cysteine-type deubiquitinase activity"/>
    <property type="evidence" value="ECO:0007669"/>
    <property type="project" value="UniProtKB-EC"/>
</dbReference>
<evidence type="ECO:0000256" key="10">
    <source>
        <dbReference type="SAM" id="Phobius"/>
    </source>
</evidence>
<dbReference type="SUPFAM" id="SSF53383">
    <property type="entry name" value="PLP-dependent transferases"/>
    <property type="match status" value="1"/>
</dbReference>
<dbReference type="AlphaFoldDB" id="A0A8I3S643"/>
<dbReference type="UniPathway" id="UPA00193"/>
<comment type="cofactor">
    <cofactor evidence="3">
        <name>pyridoxal 5'-phosphate</name>
        <dbReference type="ChEBI" id="CHEBI:597326"/>
    </cofactor>
</comment>
<keyword evidence="8" id="KW-0663">Pyridoxal phosphate</keyword>
<keyword evidence="6" id="KW-0833">Ubl conjugation pathway</keyword>
<dbReference type="InterPro" id="IPR039429">
    <property type="entry name" value="SHMT-like_dom"/>
</dbReference>
<evidence type="ECO:0000256" key="7">
    <source>
        <dbReference type="ARBA" id="ARBA00022801"/>
    </source>
</evidence>
<evidence type="ECO:0000256" key="4">
    <source>
        <dbReference type="ARBA" id="ARBA00012759"/>
    </source>
</evidence>
<evidence type="ECO:0000256" key="5">
    <source>
        <dbReference type="ARBA" id="ARBA00022670"/>
    </source>
</evidence>
<evidence type="ECO:0000313" key="13">
    <source>
        <dbReference type="Proteomes" id="UP000805418"/>
    </source>
</evidence>
<dbReference type="InterPro" id="IPR015424">
    <property type="entry name" value="PyrdxlP-dep_Trfase"/>
</dbReference>
<dbReference type="EC" id="3.4.19.12" evidence="4"/>
<sequence length="131" mass="14684">FGACLWPRTRSWRPGIESHIGLPVHGACFSLCLCLCLSLSLSLCEAQRFGARGDLSRLAVSCRYYGGTEFIDELEILCQKRALQVYGLDPECWGVNVHPTGASWAWTCPMGPPDTRVHDRQEENLCYVHLL</sequence>
<evidence type="ECO:0000259" key="11">
    <source>
        <dbReference type="PROSITE" id="PS50957"/>
    </source>
</evidence>
<evidence type="ECO:0000256" key="2">
    <source>
        <dbReference type="ARBA" id="ARBA00001528"/>
    </source>
</evidence>
<keyword evidence="7" id="KW-0378">Hydrolase</keyword>
<dbReference type="Proteomes" id="UP000805418">
    <property type="component" value="Unassembled WGS sequence"/>
</dbReference>
<dbReference type="Gene3D" id="3.40.640.10">
    <property type="entry name" value="Type I PLP-dependent aspartate aminotransferase-like (Major domain)"/>
    <property type="match status" value="1"/>
</dbReference>
<keyword evidence="10" id="KW-0472">Membrane</keyword>
<comment type="catalytic activity">
    <reaction evidence="1">
        <text>Thiol-dependent hydrolysis of ester, thioester, amide, peptide and isopeptide bonds formed by the C-terminal Gly of ubiquitin (a 76-residue protein attached to proteins as an intracellular targeting signal).</text>
        <dbReference type="EC" id="3.4.19.12"/>
    </reaction>
</comment>
<protein>
    <recommendedName>
        <fullName evidence="4">ubiquitinyl hydrolase 1</fullName>
        <ecNumber evidence="4">3.4.19.12</ecNumber>
    </recommendedName>
</protein>
<evidence type="ECO:0000256" key="3">
    <source>
        <dbReference type="ARBA" id="ARBA00001933"/>
    </source>
</evidence>
<comment type="catalytic activity">
    <reaction evidence="2">
        <text>(6R)-5,10-methylene-5,6,7,8-tetrahydrofolate + glycine + H2O = (6S)-5,6,7,8-tetrahydrofolate + L-serine</text>
        <dbReference type="Rhea" id="RHEA:15481"/>
        <dbReference type="ChEBI" id="CHEBI:15377"/>
        <dbReference type="ChEBI" id="CHEBI:15636"/>
        <dbReference type="ChEBI" id="CHEBI:33384"/>
        <dbReference type="ChEBI" id="CHEBI:57305"/>
        <dbReference type="ChEBI" id="CHEBI:57453"/>
        <dbReference type="EC" id="2.1.2.1"/>
    </reaction>
</comment>
<dbReference type="GO" id="GO:0006508">
    <property type="term" value="P:proteolysis"/>
    <property type="evidence" value="ECO:0007669"/>
    <property type="project" value="UniProtKB-KW"/>
</dbReference>
<comment type="caution">
    <text evidence="9">Lacks conserved residue(s) required for the propagation of feature annotation.</text>
</comment>
<evidence type="ECO:0000256" key="1">
    <source>
        <dbReference type="ARBA" id="ARBA00000707"/>
    </source>
</evidence>
<dbReference type="PANTHER" id="PTHR11680">
    <property type="entry name" value="SERINE HYDROXYMETHYLTRANSFERASE"/>
    <property type="match status" value="1"/>
</dbReference>
<keyword evidence="10" id="KW-1133">Transmembrane helix</keyword>
<dbReference type="Ensembl" id="ENSCAFT00845047527.1">
    <property type="protein sequence ID" value="ENSCAFP00845037291.1"/>
    <property type="gene ID" value="ENSCAFG00845026972.1"/>
</dbReference>